<geneLocation type="plasmid" evidence="1">
    <name>pFRL2</name>
</geneLocation>
<dbReference type="AlphaFoldDB" id="V9Z2H4"/>
<protein>
    <submittedName>
        <fullName evidence="1">Uncharacterized protein</fullName>
    </submittedName>
</protein>
<accession>V9Z2H4</accession>
<reference evidence="1" key="1">
    <citation type="submission" date="2013-09" db="EMBL/GenBank/DDBJ databases">
        <title>Complete nucleotide sequence of Streptomyces linear plasmid pFRL2.</title>
        <authorList>
            <person name="Chen Z."/>
            <person name="Fang P."/>
            <person name="Qin Z."/>
        </authorList>
    </citation>
    <scope>NUCLEOTIDE SEQUENCE</scope>
    <source>
        <plasmid evidence="1">pFRL2</plasmid>
    </source>
</reference>
<organism evidence="1">
    <name type="scientific">Streptomyces sp. FR1</name>
    <dbReference type="NCBI Taxonomy" id="349971"/>
    <lineage>
        <taxon>Bacteria</taxon>
        <taxon>Bacillati</taxon>
        <taxon>Actinomycetota</taxon>
        <taxon>Actinomycetes</taxon>
        <taxon>Kitasatosporales</taxon>
        <taxon>Streptomycetaceae</taxon>
        <taxon>Streptomyces</taxon>
    </lineage>
</organism>
<proteinExistence type="predicted"/>
<name>V9Z2H4_9ACTN</name>
<dbReference type="EMBL" id="KF602047">
    <property type="protein sequence ID" value="AHE38762.1"/>
    <property type="molecule type" value="Genomic_DNA"/>
</dbReference>
<keyword evidence="1" id="KW-0614">Plasmid</keyword>
<evidence type="ECO:0000313" key="1">
    <source>
        <dbReference type="EMBL" id="AHE38762.1"/>
    </source>
</evidence>
<gene>
    <name evidence="1" type="ORF">pFRL2_87c</name>
</gene>
<sequence>MSGVAPQDDEHGRPIHLELCPVCDTAMSTARRPAFSSSGRERRRS</sequence>